<sequence length="515" mass="56961">MQVSRYTVLHYNNACSDFAMYLNYFGLHTEPFSIAPDPQFLYLSERHQEALAHLSYGLQGSGGFILLTGEVGTGKTTVSRALLEQLPEHTQTAFILNPMLNAIELLATLCDEFGIDYEAQGATTKQLTDKLSQFLLAAHAQNRQCVVLIDEAQHLQPQVLEQLRLLTNLETNQHKLLRVILIGQPELQDLLRRRELRQLAQRITARYHLLPLQFADSERYINYRLQVAGAQRGLFDAGAIKKVHQASEGIPRRLNLLCDRALLAAYNDQQPVVGAKHIKMAVQELDGGVGPASALSHSSSGLTSFLKHGLSFVVVAAVVATTVAVATWWWQQQNSPVTTPIATQVEPAKPAAIEAIAHAWQLPRPPTNTDFCRWIESFELMCIAGSARYDQIVKTNLPHLLVLADNSYQFVGSNNQQPADNWTGEFVLVVAQPPGYTSAEAEVEGSVYQQWLANQLRQHSLQASVPLAQQLQRLQIAKGLSVTSKLDALTFAWLISQSELGGPKLSVTPATTEVH</sequence>
<dbReference type="Pfam" id="PF13401">
    <property type="entry name" value="AAA_22"/>
    <property type="match status" value="1"/>
</dbReference>
<dbReference type="SMART" id="SM00382">
    <property type="entry name" value="AAA"/>
    <property type="match status" value="1"/>
</dbReference>
<reference evidence="3" key="1">
    <citation type="submission" date="2015-08" db="EMBL/GenBank/DDBJ databases">
        <authorList>
            <person name="Varghese N."/>
        </authorList>
    </citation>
    <scope>NUCLEOTIDE SEQUENCE [LARGE SCALE GENOMIC DNA]</scope>
    <source>
        <strain evidence="3">DSM 27808</strain>
    </source>
</reference>
<dbReference type="AlphaFoldDB" id="A0A0K6H040"/>
<keyword evidence="3" id="KW-1185">Reference proteome</keyword>
<protein>
    <submittedName>
        <fullName evidence="2">Type II secretory pathway, component ExeA (Predicted ATPase)</fullName>
    </submittedName>
</protein>
<dbReference type="EMBL" id="CYHB01000002">
    <property type="protein sequence ID" value="CUA84353.1"/>
    <property type="molecule type" value="Genomic_DNA"/>
</dbReference>
<evidence type="ECO:0000313" key="3">
    <source>
        <dbReference type="Proteomes" id="UP000182598"/>
    </source>
</evidence>
<feature type="domain" description="AAA+ ATPase" evidence="1">
    <location>
        <begin position="61"/>
        <end position="204"/>
    </location>
</feature>
<dbReference type="SUPFAM" id="SSF52540">
    <property type="entry name" value="P-loop containing nucleoside triphosphate hydrolases"/>
    <property type="match status" value="1"/>
</dbReference>
<dbReference type="CDD" id="cd00009">
    <property type="entry name" value="AAA"/>
    <property type="match status" value="1"/>
</dbReference>
<dbReference type="PANTHER" id="PTHR35894:SF1">
    <property type="entry name" value="PHOSPHORIBULOKINASE _ URIDINE KINASE FAMILY"/>
    <property type="match status" value="1"/>
</dbReference>
<dbReference type="GO" id="GO:0016887">
    <property type="term" value="F:ATP hydrolysis activity"/>
    <property type="evidence" value="ECO:0007669"/>
    <property type="project" value="InterPro"/>
</dbReference>
<evidence type="ECO:0000259" key="1">
    <source>
        <dbReference type="SMART" id="SM00382"/>
    </source>
</evidence>
<dbReference type="PANTHER" id="PTHR35894">
    <property type="entry name" value="GENERAL SECRETION PATHWAY PROTEIN A-RELATED"/>
    <property type="match status" value="1"/>
</dbReference>
<dbReference type="InterPro" id="IPR003593">
    <property type="entry name" value="AAA+_ATPase"/>
</dbReference>
<dbReference type="InterPro" id="IPR052026">
    <property type="entry name" value="ExeA_AAA_ATPase_DNA-bind"/>
</dbReference>
<name>A0A0K6H040_9GAMM</name>
<dbReference type="Gene3D" id="3.40.50.300">
    <property type="entry name" value="P-loop containing nucleotide triphosphate hydrolases"/>
    <property type="match status" value="1"/>
</dbReference>
<proteinExistence type="predicted"/>
<evidence type="ECO:0000313" key="2">
    <source>
        <dbReference type="EMBL" id="CUA84353.1"/>
    </source>
</evidence>
<gene>
    <name evidence="2" type="ORF">Ga0061064_0876</name>
</gene>
<organism evidence="2 3">
    <name type="scientific">Pseudidiomarina woesei</name>
    <dbReference type="NCBI Taxonomy" id="1381080"/>
    <lineage>
        <taxon>Bacteria</taxon>
        <taxon>Pseudomonadati</taxon>
        <taxon>Pseudomonadota</taxon>
        <taxon>Gammaproteobacteria</taxon>
        <taxon>Alteromonadales</taxon>
        <taxon>Idiomarinaceae</taxon>
        <taxon>Pseudidiomarina</taxon>
    </lineage>
</organism>
<dbReference type="InterPro" id="IPR049945">
    <property type="entry name" value="AAA_22"/>
</dbReference>
<dbReference type="Proteomes" id="UP000182598">
    <property type="component" value="Unassembled WGS sequence"/>
</dbReference>
<dbReference type="InterPro" id="IPR027417">
    <property type="entry name" value="P-loop_NTPase"/>
</dbReference>
<accession>A0A0K6H040</accession>